<feature type="domain" description="L,D-TPase catalytic" evidence="6">
    <location>
        <begin position="32"/>
        <end position="168"/>
    </location>
</feature>
<dbReference type="SUPFAM" id="SSF141523">
    <property type="entry name" value="L,D-transpeptidase catalytic domain-like"/>
    <property type="match status" value="1"/>
</dbReference>
<evidence type="ECO:0000256" key="4">
    <source>
        <dbReference type="ARBA" id="ARBA00022984"/>
    </source>
</evidence>
<dbReference type="InterPro" id="IPR038063">
    <property type="entry name" value="Transpep_catalytic_dom"/>
</dbReference>
<dbReference type="GO" id="GO:0016740">
    <property type="term" value="F:transferase activity"/>
    <property type="evidence" value="ECO:0007669"/>
    <property type="project" value="UniProtKB-KW"/>
</dbReference>
<evidence type="ECO:0000256" key="1">
    <source>
        <dbReference type="ARBA" id="ARBA00004752"/>
    </source>
</evidence>
<sequence length="169" mass="19168">TAALGAAAAIAHAAPRMARVALQADPHLPQVQYVLVKKHERRLFLMDGNDVVRSFKIHLGLMPRGQKRRSGDFRTPQGWYKLVRRDPYSEFFLSIQISYPDQAQRAFARAHGWRPGGEIMIHGLPNRLTAPLSYYLHSDWTDGCIAVSDADMMQIWMMTRDGTPIDIQP</sequence>
<dbReference type="PANTHER" id="PTHR36699:SF1">
    <property type="entry name" value="L,D-TRANSPEPTIDASE YAFK-RELATED"/>
    <property type="match status" value="1"/>
</dbReference>
<dbReference type="CDD" id="cd16913">
    <property type="entry name" value="YkuD_like"/>
    <property type="match status" value="1"/>
</dbReference>
<comment type="pathway">
    <text evidence="1">Cell wall biogenesis; peptidoglycan biosynthesis.</text>
</comment>
<dbReference type="AlphaFoldDB" id="T1CH59"/>
<evidence type="ECO:0000256" key="3">
    <source>
        <dbReference type="ARBA" id="ARBA00022960"/>
    </source>
</evidence>
<dbReference type="GO" id="GO:0008360">
    <property type="term" value="P:regulation of cell shape"/>
    <property type="evidence" value="ECO:0007669"/>
    <property type="project" value="UniProtKB-KW"/>
</dbReference>
<reference evidence="7" key="1">
    <citation type="submission" date="2013-08" db="EMBL/GenBank/DDBJ databases">
        <authorList>
            <person name="Mendez C."/>
            <person name="Richter M."/>
            <person name="Ferrer M."/>
            <person name="Sanchez J."/>
        </authorList>
    </citation>
    <scope>NUCLEOTIDE SEQUENCE</scope>
</reference>
<dbReference type="GO" id="GO:0071555">
    <property type="term" value="P:cell wall organization"/>
    <property type="evidence" value="ECO:0007669"/>
    <property type="project" value="UniProtKB-KW"/>
</dbReference>
<keyword evidence="3" id="KW-0133">Cell shape</keyword>
<evidence type="ECO:0000256" key="5">
    <source>
        <dbReference type="ARBA" id="ARBA00023316"/>
    </source>
</evidence>
<evidence type="ECO:0000256" key="2">
    <source>
        <dbReference type="ARBA" id="ARBA00022679"/>
    </source>
</evidence>
<proteinExistence type="predicted"/>
<protein>
    <submittedName>
        <fullName evidence="7">ErfK/YbiS/YcfS/YnhG family protein</fullName>
    </submittedName>
</protein>
<gene>
    <name evidence="7" type="ORF">B1A_08109</name>
</gene>
<dbReference type="Pfam" id="PF03734">
    <property type="entry name" value="YkuD"/>
    <property type="match status" value="1"/>
</dbReference>
<dbReference type="EMBL" id="AUZX01005808">
    <property type="protein sequence ID" value="EQD66520.1"/>
    <property type="molecule type" value="Genomic_DNA"/>
</dbReference>
<feature type="non-terminal residue" evidence="7">
    <location>
        <position position="1"/>
    </location>
</feature>
<keyword evidence="5" id="KW-0961">Cell wall biogenesis/degradation</keyword>
<dbReference type="InterPro" id="IPR005490">
    <property type="entry name" value="LD_TPept_cat_dom"/>
</dbReference>
<name>T1CH59_9ZZZZ</name>
<dbReference type="PROSITE" id="PS52029">
    <property type="entry name" value="LD_TPASE"/>
    <property type="match status" value="1"/>
</dbReference>
<comment type="caution">
    <text evidence="7">The sequence shown here is derived from an EMBL/GenBank/DDBJ whole genome shotgun (WGS) entry which is preliminary data.</text>
</comment>
<evidence type="ECO:0000259" key="6">
    <source>
        <dbReference type="PROSITE" id="PS52029"/>
    </source>
</evidence>
<dbReference type="GO" id="GO:0009252">
    <property type="term" value="P:peptidoglycan biosynthetic process"/>
    <property type="evidence" value="ECO:0007669"/>
    <property type="project" value="UniProtKB-UniPathway"/>
</dbReference>
<organism evidence="7">
    <name type="scientific">mine drainage metagenome</name>
    <dbReference type="NCBI Taxonomy" id="410659"/>
    <lineage>
        <taxon>unclassified sequences</taxon>
        <taxon>metagenomes</taxon>
        <taxon>ecological metagenomes</taxon>
    </lineage>
</organism>
<keyword evidence="2" id="KW-0808">Transferase</keyword>
<dbReference type="PANTHER" id="PTHR36699">
    <property type="entry name" value="LD-TRANSPEPTIDASE"/>
    <property type="match status" value="1"/>
</dbReference>
<keyword evidence="4" id="KW-0573">Peptidoglycan synthesis</keyword>
<reference evidence="7" key="2">
    <citation type="journal article" date="2014" name="ISME J.">
        <title>Microbial stratification in low pH oxic and suboxic macroscopic growths along an acid mine drainage.</title>
        <authorList>
            <person name="Mendez-Garcia C."/>
            <person name="Mesa V."/>
            <person name="Sprenger R.R."/>
            <person name="Richter M."/>
            <person name="Diez M.S."/>
            <person name="Solano J."/>
            <person name="Bargiela R."/>
            <person name="Golyshina O.V."/>
            <person name="Manteca A."/>
            <person name="Ramos J.L."/>
            <person name="Gallego J.R."/>
            <person name="Llorente I."/>
            <person name="Martins Dos Santos V.A."/>
            <person name="Jensen O.N."/>
            <person name="Pelaez A.I."/>
            <person name="Sanchez J."/>
            <person name="Ferrer M."/>
        </authorList>
    </citation>
    <scope>NUCLEOTIDE SEQUENCE</scope>
</reference>
<dbReference type="Gene3D" id="2.40.440.10">
    <property type="entry name" value="L,D-transpeptidase catalytic domain-like"/>
    <property type="match status" value="1"/>
</dbReference>
<evidence type="ECO:0000313" key="7">
    <source>
        <dbReference type="EMBL" id="EQD66520.1"/>
    </source>
</evidence>
<dbReference type="UniPathway" id="UPA00219"/>
<accession>T1CH59</accession>